<keyword evidence="3" id="KW-1185">Reference proteome</keyword>
<proteinExistence type="predicted"/>
<dbReference type="EMBL" id="JBBMEI010000011">
    <property type="protein sequence ID" value="MEQ2357779.1"/>
    <property type="molecule type" value="Genomic_DNA"/>
</dbReference>
<feature type="signal peptide" evidence="1">
    <location>
        <begin position="1"/>
        <end position="23"/>
    </location>
</feature>
<reference evidence="2 3" key="1">
    <citation type="submission" date="2024-03" db="EMBL/GenBank/DDBJ databases">
        <title>Human intestinal bacterial collection.</title>
        <authorList>
            <person name="Pauvert C."/>
            <person name="Hitch T.C.A."/>
            <person name="Clavel T."/>
        </authorList>
    </citation>
    <scope>NUCLEOTIDE SEQUENCE [LARGE SCALE GENOMIC DNA]</scope>
    <source>
        <strain evidence="2 3">CLA-AA-H95</strain>
    </source>
</reference>
<protein>
    <submittedName>
        <fullName evidence="2">Uncharacterized protein</fullName>
    </submittedName>
</protein>
<name>A0ABV1ALE4_9FIRM</name>
<accession>A0ABV1ALE4</accession>
<comment type="caution">
    <text evidence="2">The sequence shown here is derived from an EMBL/GenBank/DDBJ whole genome shotgun (WGS) entry which is preliminary data.</text>
</comment>
<organism evidence="2 3">
    <name type="scientific">Blautia intestinihominis</name>
    <dbReference type="NCBI Taxonomy" id="3133152"/>
    <lineage>
        <taxon>Bacteria</taxon>
        <taxon>Bacillati</taxon>
        <taxon>Bacillota</taxon>
        <taxon>Clostridia</taxon>
        <taxon>Lachnospirales</taxon>
        <taxon>Lachnospiraceae</taxon>
        <taxon>Blautia</taxon>
    </lineage>
</organism>
<evidence type="ECO:0000313" key="2">
    <source>
        <dbReference type="EMBL" id="MEQ2357779.1"/>
    </source>
</evidence>
<keyword evidence="1" id="KW-0732">Signal</keyword>
<evidence type="ECO:0000313" key="3">
    <source>
        <dbReference type="Proteomes" id="UP001446032"/>
    </source>
</evidence>
<evidence type="ECO:0000256" key="1">
    <source>
        <dbReference type="SAM" id="SignalP"/>
    </source>
</evidence>
<sequence length="213" mass="24055">MKKTRKILAVALFLLLMLTPVVSVSQPVTVQAAAKTTLKKSGGRYYAYENGKKLCNAWRKIKSGKVSYTYYFGANGAAYQADKEMMGKYSVIVKKIKGQYYGFDYLGHRVKGVRVGSTSAYGMPYVYYFNANGTYNKTKTAQLRAASRTNKNATTIKKLLGKYKKYKISKNSCFRNGNGVDITYTYDNVELSVFRPKGKSYKYDVVESLVSRY</sequence>
<gene>
    <name evidence="2" type="ORF">WMO75_05375</name>
</gene>
<dbReference type="Proteomes" id="UP001446032">
    <property type="component" value="Unassembled WGS sequence"/>
</dbReference>
<feature type="chain" id="PRO_5045570746" evidence="1">
    <location>
        <begin position="24"/>
        <end position="213"/>
    </location>
</feature>
<dbReference type="RefSeq" id="WP_118252281.1">
    <property type="nucleotide sequence ID" value="NZ_JBBMEI010000011.1"/>
</dbReference>